<dbReference type="Proteomes" id="UP000051936">
    <property type="component" value="Unassembled WGS sequence"/>
</dbReference>
<dbReference type="RefSeq" id="WP_057755552.1">
    <property type="nucleotide sequence ID" value="NZ_LJYG01000108.1"/>
</dbReference>
<accession>A0A0R3D7P8</accession>
<evidence type="ECO:0000313" key="1">
    <source>
        <dbReference type="EMBL" id="KRQ03349.1"/>
    </source>
</evidence>
<dbReference type="OrthoDB" id="9762066at2"/>
<evidence type="ECO:0000313" key="2">
    <source>
        <dbReference type="Proteomes" id="UP000051936"/>
    </source>
</evidence>
<proteinExistence type="predicted"/>
<gene>
    <name evidence="1" type="ORF">AOQ71_32005</name>
</gene>
<dbReference type="AlphaFoldDB" id="A0A0R3D7P8"/>
<organism evidence="1 2">
    <name type="scientific">Bradyrhizobium manausense</name>
    <dbReference type="NCBI Taxonomy" id="989370"/>
    <lineage>
        <taxon>Bacteria</taxon>
        <taxon>Pseudomonadati</taxon>
        <taxon>Pseudomonadota</taxon>
        <taxon>Alphaproteobacteria</taxon>
        <taxon>Hyphomicrobiales</taxon>
        <taxon>Nitrobacteraceae</taxon>
        <taxon>Bradyrhizobium</taxon>
    </lineage>
</organism>
<dbReference type="EMBL" id="LJYG01000108">
    <property type="protein sequence ID" value="KRQ03349.1"/>
    <property type="molecule type" value="Genomic_DNA"/>
</dbReference>
<name>A0A0R3D7P8_9BRAD</name>
<comment type="caution">
    <text evidence="1">The sequence shown here is derived from an EMBL/GenBank/DDBJ whole genome shotgun (WGS) entry which is preliminary data.</text>
</comment>
<reference evidence="1 2" key="1">
    <citation type="submission" date="2015-09" db="EMBL/GenBank/DDBJ databases">
        <title>Draft Genome Sequence of Bradyrhizobium manausense Strain BR 3351T, a Novel Symbiotic Nitrogen-Fixing Alphaproteobacterium Isolated from Brazilian Amazon Rain Forest.</title>
        <authorList>
            <person name="De Araujo J.L."/>
            <person name="Zilli J.E."/>
        </authorList>
    </citation>
    <scope>NUCLEOTIDE SEQUENCE [LARGE SCALE GENOMIC DNA]</scope>
    <source>
        <strain evidence="1 2">BR3351</strain>
    </source>
</reference>
<keyword evidence="2" id="KW-1185">Reference proteome</keyword>
<protein>
    <submittedName>
        <fullName evidence="1">Uncharacterized protein</fullName>
    </submittedName>
</protein>
<sequence>MADDHDGPDEIGSGEIESSLKNLIKEIPAPPGGPLLKTVLERRGIRGAIRRVYNDPLENYAQQHIFPDTPTDTYWELFRAANRHLRAKGHMDFFQVVETAAEIAEAEGKDTQETTSRHFALWADKMRATTGSFSIETAAARFIQCADHLMMILNENQEMQAAAHAYAEAWHWFHMELHGEHELAAKGNEALHSLEAGRQARKDQGALKFGIIARAYADFASGEPNEVKRNSAKHAASAIIETVNKAFVEPPHEFKEIALGTLTNKMPEIIRDYLAQRGAHK</sequence>